<evidence type="ECO:0000313" key="1">
    <source>
        <dbReference type="EnsemblMetazoa" id="GMOY004490-PA"/>
    </source>
</evidence>
<keyword evidence="2" id="KW-1185">Reference proteome</keyword>
<protein>
    <submittedName>
        <fullName evidence="1">Uncharacterized protein</fullName>
    </submittedName>
</protein>
<reference evidence="1" key="1">
    <citation type="submission" date="2020-05" db="UniProtKB">
        <authorList>
            <consortium name="EnsemblMetazoa"/>
        </authorList>
    </citation>
    <scope>IDENTIFICATION</scope>
    <source>
        <strain evidence="1">Yale</strain>
    </source>
</reference>
<dbReference type="EMBL" id="CCAG010013161">
    <property type="status" value="NOT_ANNOTATED_CDS"/>
    <property type="molecule type" value="Genomic_DNA"/>
</dbReference>
<dbReference type="Proteomes" id="UP000092444">
    <property type="component" value="Unassembled WGS sequence"/>
</dbReference>
<dbReference type="EnsemblMetazoa" id="GMOY004490-RA">
    <property type="protein sequence ID" value="GMOY004490-PA"/>
    <property type="gene ID" value="GMOY004490"/>
</dbReference>
<dbReference type="AlphaFoldDB" id="A0A1B0FKU8"/>
<name>A0A1B0FKU8_GLOMM</name>
<organism evidence="1 2">
    <name type="scientific">Glossina morsitans morsitans</name>
    <name type="common">Savannah tsetse fly</name>
    <dbReference type="NCBI Taxonomy" id="37546"/>
    <lineage>
        <taxon>Eukaryota</taxon>
        <taxon>Metazoa</taxon>
        <taxon>Ecdysozoa</taxon>
        <taxon>Arthropoda</taxon>
        <taxon>Hexapoda</taxon>
        <taxon>Insecta</taxon>
        <taxon>Pterygota</taxon>
        <taxon>Neoptera</taxon>
        <taxon>Endopterygota</taxon>
        <taxon>Diptera</taxon>
        <taxon>Brachycera</taxon>
        <taxon>Muscomorpha</taxon>
        <taxon>Hippoboscoidea</taxon>
        <taxon>Glossinidae</taxon>
        <taxon>Glossina</taxon>
    </lineage>
</organism>
<sequence>MVSDETICRTNITLVKTQNVVLSNSSPNEESHFSHNEPPSDMKYNSLKMADLYHSASNHEADVLQIHVIRDKHVLETYLLHLL</sequence>
<evidence type="ECO:0000313" key="2">
    <source>
        <dbReference type="Proteomes" id="UP000092444"/>
    </source>
</evidence>
<proteinExistence type="predicted"/>
<dbReference type="VEuPathDB" id="VectorBase:GMOY004490"/>
<accession>A0A1B0FKU8</accession>